<evidence type="ECO:0000256" key="5">
    <source>
        <dbReference type="SAM" id="Phobius"/>
    </source>
</evidence>
<dbReference type="JaponicusDB" id="SJAG_04697">
    <property type="gene designation" value="gms1"/>
</dbReference>
<evidence type="ECO:0000256" key="3">
    <source>
        <dbReference type="ARBA" id="ARBA00022989"/>
    </source>
</evidence>
<name>B6K7I5_SCHJY</name>
<organism evidence="6 8">
    <name type="scientific">Schizosaccharomyces japonicus (strain yFS275 / FY16936)</name>
    <name type="common">Fission yeast</name>
    <dbReference type="NCBI Taxonomy" id="402676"/>
    <lineage>
        <taxon>Eukaryota</taxon>
        <taxon>Fungi</taxon>
        <taxon>Dikarya</taxon>
        <taxon>Ascomycota</taxon>
        <taxon>Taphrinomycotina</taxon>
        <taxon>Schizosaccharomycetes</taxon>
        <taxon>Schizosaccharomycetales</taxon>
        <taxon>Schizosaccharomycetaceae</taxon>
        <taxon>Schizosaccharomyces</taxon>
    </lineage>
</organism>
<dbReference type="Pfam" id="PF04142">
    <property type="entry name" value="Nuc_sug_transp"/>
    <property type="match status" value="1"/>
</dbReference>
<comment type="subcellular location">
    <subcellularLocation>
        <location evidence="1">Membrane</location>
        <topology evidence="1">Multi-pass membrane protein</topology>
    </subcellularLocation>
</comment>
<dbReference type="OMA" id="PALCYTV"/>
<dbReference type="InterPro" id="IPR037185">
    <property type="entry name" value="EmrE-like"/>
</dbReference>
<dbReference type="SUPFAM" id="SSF103481">
    <property type="entry name" value="Multidrug resistance efflux transporter EmrE"/>
    <property type="match status" value="1"/>
</dbReference>
<dbReference type="Proteomes" id="UP000001744">
    <property type="component" value="Unassembled WGS sequence"/>
</dbReference>
<evidence type="ECO:0000313" key="6">
    <source>
        <dbReference type="EMBL" id="EEB09489.2"/>
    </source>
</evidence>
<dbReference type="GO" id="GO:0000139">
    <property type="term" value="C:Golgi membrane"/>
    <property type="evidence" value="ECO:0000318"/>
    <property type="project" value="GO_Central"/>
</dbReference>
<evidence type="ECO:0000313" key="8">
    <source>
        <dbReference type="Proteomes" id="UP000001744"/>
    </source>
</evidence>
<dbReference type="PANTHER" id="PTHR10231">
    <property type="entry name" value="NUCLEOTIDE-SUGAR TRANSMEMBRANE TRANSPORTER"/>
    <property type="match status" value="1"/>
</dbReference>
<keyword evidence="3 5" id="KW-1133">Transmembrane helix</keyword>
<dbReference type="GO" id="GO:0097624">
    <property type="term" value="P:UDP-galactose transmembrane import into Golgi lumen"/>
    <property type="evidence" value="ECO:0000318"/>
    <property type="project" value="GO_Central"/>
</dbReference>
<feature type="transmembrane region" description="Helical" evidence="5">
    <location>
        <begin position="16"/>
        <end position="38"/>
    </location>
</feature>
<dbReference type="GeneID" id="7051488"/>
<accession>B6K7I5</accession>
<keyword evidence="8" id="KW-1185">Reference proteome</keyword>
<dbReference type="NCBIfam" id="TIGR00803">
    <property type="entry name" value="nst"/>
    <property type="match status" value="1"/>
</dbReference>
<proteinExistence type="predicted"/>
<protein>
    <submittedName>
        <fullName evidence="6">UDP-galactose transporter Gms1</fullName>
    </submittedName>
</protein>
<reference evidence="6 8" key="1">
    <citation type="journal article" date="2011" name="Science">
        <title>Comparative functional genomics of the fission yeasts.</title>
        <authorList>
            <person name="Rhind N."/>
            <person name="Chen Z."/>
            <person name="Yassour M."/>
            <person name="Thompson D.A."/>
            <person name="Haas B.J."/>
            <person name="Habib N."/>
            <person name="Wapinski I."/>
            <person name="Roy S."/>
            <person name="Lin M.F."/>
            <person name="Heiman D.I."/>
            <person name="Young S.K."/>
            <person name="Furuya K."/>
            <person name="Guo Y."/>
            <person name="Pidoux A."/>
            <person name="Chen H.M."/>
            <person name="Robbertse B."/>
            <person name="Goldberg J.M."/>
            <person name="Aoki K."/>
            <person name="Bayne E.H."/>
            <person name="Berlin A.M."/>
            <person name="Desjardins C.A."/>
            <person name="Dobbs E."/>
            <person name="Dukaj L."/>
            <person name="Fan L."/>
            <person name="FitzGerald M.G."/>
            <person name="French C."/>
            <person name="Gujja S."/>
            <person name="Hansen K."/>
            <person name="Keifenheim D."/>
            <person name="Levin J.Z."/>
            <person name="Mosher R.A."/>
            <person name="Mueller C.A."/>
            <person name="Pfiffner J."/>
            <person name="Priest M."/>
            <person name="Russ C."/>
            <person name="Smialowska A."/>
            <person name="Swoboda P."/>
            <person name="Sykes S.M."/>
            <person name="Vaughn M."/>
            <person name="Vengrova S."/>
            <person name="Yoder R."/>
            <person name="Zeng Q."/>
            <person name="Allshire R."/>
            <person name="Baulcombe D."/>
            <person name="Birren B.W."/>
            <person name="Brown W."/>
            <person name="Ekwall K."/>
            <person name="Kellis M."/>
            <person name="Leatherwood J."/>
            <person name="Levin H."/>
            <person name="Margalit H."/>
            <person name="Martienssen R."/>
            <person name="Nieduszynski C.A."/>
            <person name="Spatafora J.W."/>
            <person name="Friedman N."/>
            <person name="Dalgaard J.Z."/>
            <person name="Baumann P."/>
            <person name="Niki H."/>
            <person name="Regev A."/>
            <person name="Nusbaum C."/>
        </authorList>
    </citation>
    <scope>NUCLEOTIDE SEQUENCE [LARGE SCALE GENOMIC DNA]</scope>
    <source>
        <strain evidence="8">yFS275 / FY16936</strain>
    </source>
</reference>
<gene>
    <name evidence="7" type="primary">gms1</name>
    <name evidence="6" type="ORF">SJAG_04697</name>
</gene>
<dbReference type="RefSeq" id="XP_002175782.2">
    <property type="nucleotide sequence ID" value="XM_002175746.2"/>
</dbReference>
<evidence type="ECO:0000313" key="7">
    <source>
        <dbReference type="JaponicusDB" id="SJAG_04697"/>
    </source>
</evidence>
<dbReference type="STRING" id="402676.B6K7I5"/>
<evidence type="ECO:0000256" key="1">
    <source>
        <dbReference type="ARBA" id="ARBA00004141"/>
    </source>
</evidence>
<feature type="transmembrane region" description="Helical" evidence="5">
    <location>
        <begin position="216"/>
        <end position="236"/>
    </location>
</feature>
<feature type="transmembrane region" description="Helical" evidence="5">
    <location>
        <begin position="186"/>
        <end position="204"/>
    </location>
</feature>
<sequence length="279" mass="30909">MAMGEVTAWHGIPMKYISLVLLTFQNSALILILHYSCIMPGYEDKRYITSTAVLLNELIKLSVCSAVAYNQFRKNAGADARKNAFLREIFSNDSWKLAIPAFLYTLQNNLQYVAAGNLPAATFQVTYQLKILTTALFSVLLLGRRLSLMKWCSLVVLTAGIAVVQLQNLQGGSSSEENSELNAKTGFVAVIVACLISGLAGVYFEKVLKGTKSSLWIRNIQLSFFSLVPCVFTIFWKMPQTSLLMVSFLDTTMWFGQLSFSKPLAVLSSRCVLLLPTTL</sequence>
<keyword evidence="2 5" id="KW-0812">Transmembrane</keyword>
<dbReference type="eggNOG" id="KOG2234">
    <property type="taxonomic scope" value="Eukaryota"/>
</dbReference>
<dbReference type="AlphaFoldDB" id="B6K7I5"/>
<dbReference type="VEuPathDB" id="FungiDB:SJAG_04697"/>
<dbReference type="Gene3D" id="1.10.3730.20">
    <property type="match status" value="1"/>
</dbReference>
<dbReference type="GO" id="GO:0005459">
    <property type="term" value="F:UDP-galactose transmembrane transporter activity"/>
    <property type="evidence" value="ECO:0000318"/>
    <property type="project" value="GO_Central"/>
</dbReference>
<keyword evidence="4 5" id="KW-0472">Membrane</keyword>
<dbReference type="HOGENOM" id="CLU_024645_4_0_1"/>
<feature type="transmembrane region" description="Helical" evidence="5">
    <location>
        <begin position="148"/>
        <end position="166"/>
    </location>
</feature>
<dbReference type="PIRSF" id="PIRSF005799">
    <property type="entry name" value="UDP-gal_transpt"/>
    <property type="match status" value="1"/>
</dbReference>
<dbReference type="InterPro" id="IPR007271">
    <property type="entry name" value="Nuc_sug_transpt"/>
</dbReference>
<evidence type="ECO:0000256" key="2">
    <source>
        <dbReference type="ARBA" id="ARBA00022692"/>
    </source>
</evidence>
<dbReference type="OrthoDB" id="408493at2759"/>
<dbReference type="EMBL" id="KE651168">
    <property type="protein sequence ID" value="EEB09489.2"/>
    <property type="molecule type" value="Genomic_DNA"/>
</dbReference>
<evidence type="ECO:0000256" key="4">
    <source>
        <dbReference type="ARBA" id="ARBA00023136"/>
    </source>
</evidence>